<dbReference type="PANTHER" id="PTHR35011">
    <property type="entry name" value="2,3-DIKETO-L-GULONATE TRAP TRANSPORTER SMALL PERMEASE PROTEIN YIAM"/>
    <property type="match status" value="1"/>
</dbReference>
<dbReference type="GO" id="GO:0005886">
    <property type="term" value="C:plasma membrane"/>
    <property type="evidence" value="ECO:0007669"/>
    <property type="project" value="UniProtKB-SubCell"/>
</dbReference>
<dbReference type="PANTHER" id="PTHR35011:SF2">
    <property type="entry name" value="2,3-DIKETO-L-GULONATE TRAP TRANSPORTER SMALL PERMEASE PROTEIN YIAM"/>
    <property type="match status" value="1"/>
</dbReference>
<feature type="transmembrane region" description="Helical" evidence="9">
    <location>
        <begin position="86"/>
        <end position="107"/>
    </location>
</feature>
<evidence type="ECO:0000256" key="3">
    <source>
        <dbReference type="ARBA" id="ARBA00022475"/>
    </source>
</evidence>
<evidence type="ECO:0000256" key="5">
    <source>
        <dbReference type="ARBA" id="ARBA00022692"/>
    </source>
</evidence>
<comment type="similarity">
    <text evidence="8 9">Belongs to the TRAP transporter small permease family.</text>
</comment>
<feature type="transmembrane region" description="Helical" evidence="9">
    <location>
        <begin position="12"/>
        <end position="35"/>
    </location>
</feature>
<evidence type="ECO:0000256" key="2">
    <source>
        <dbReference type="ARBA" id="ARBA00022448"/>
    </source>
</evidence>
<dbReference type="OrthoDB" id="4964541at2"/>
<evidence type="ECO:0000256" key="7">
    <source>
        <dbReference type="ARBA" id="ARBA00023136"/>
    </source>
</evidence>
<dbReference type="AlphaFoldDB" id="A0A3S0X9L8"/>
<feature type="domain" description="Tripartite ATP-independent periplasmic transporters DctQ component" evidence="10">
    <location>
        <begin position="23"/>
        <end position="150"/>
    </location>
</feature>
<evidence type="ECO:0000259" key="10">
    <source>
        <dbReference type="Pfam" id="PF04290"/>
    </source>
</evidence>
<evidence type="ECO:0000256" key="8">
    <source>
        <dbReference type="ARBA" id="ARBA00038436"/>
    </source>
</evidence>
<feature type="transmembrane region" description="Helical" evidence="9">
    <location>
        <begin position="47"/>
        <end position="65"/>
    </location>
</feature>
<evidence type="ECO:0000313" key="11">
    <source>
        <dbReference type="EMBL" id="RUQ67823.1"/>
    </source>
</evidence>
<dbReference type="InterPro" id="IPR055348">
    <property type="entry name" value="DctQ"/>
</dbReference>
<evidence type="ECO:0000256" key="4">
    <source>
        <dbReference type="ARBA" id="ARBA00022519"/>
    </source>
</evidence>
<dbReference type="InterPro" id="IPR007387">
    <property type="entry name" value="TRAP_DctQ"/>
</dbReference>
<evidence type="ECO:0000256" key="6">
    <source>
        <dbReference type="ARBA" id="ARBA00022989"/>
    </source>
</evidence>
<dbReference type="GO" id="GO:0022857">
    <property type="term" value="F:transmembrane transporter activity"/>
    <property type="evidence" value="ECO:0007669"/>
    <property type="project" value="UniProtKB-UniRule"/>
</dbReference>
<dbReference type="Proteomes" id="UP000280346">
    <property type="component" value="Unassembled WGS sequence"/>
</dbReference>
<dbReference type="Pfam" id="PF04290">
    <property type="entry name" value="DctQ"/>
    <property type="match status" value="1"/>
</dbReference>
<organism evidence="11 12">
    <name type="scientific">Azospirillum doebereinerae</name>
    <dbReference type="NCBI Taxonomy" id="92933"/>
    <lineage>
        <taxon>Bacteria</taxon>
        <taxon>Pseudomonadati</taxon>
        <taxon>Pseudomonadota</taxon>
        <taxon>Alphaproteobacteria</taxon>
        <taxon>Rhodospirillales</taxon>
        <taxon>Azospirillaceae</taxon>
        <taxon>Azospirillum</taxon>
    </lineage>
</organism>
<comment type="subcellular location">
    <subcellularLocation>
        <location evidence="1 9">Cell inner membrane</location>
        <topology evidence="1 9">Multi-pass membrane protein</topology>
    </subcellularLocation>
</comment>
<name>A0A3S0X9L8_9PROT</name>
<sequence length="172" mass="18696">MKRLADVLERLTEWLMAAILAAMVVLVFGNVVLRYVFNSGIVASEELARLLFVWMVFLGATVALRGGQHIGLEMLQERLPPKARRACALVSHLLMLYAVWLLVQGSWLQLLIGLDTYSTVLRFPMAFYAAAGFLPGLAMACAVLANLVKILGGHPEARVPGDPSAGEAAYAE</sequence>
<keyword evidence="7 9" id="KW-0472">Membrane</keyword>
<comment type="function">
    <text evidence="9">Part of the tripartite ATP-independent periplasmic (TRAP) transport system.</text>
</comment>
<accession>A0A3S0X9L8</accession>
<dbReference type="RefSeq" id="WP_127000863.1">
    <property type="nucleotide sequence ID" value="NZ_CP173194.1"/>
</dbReference>
<dbReference type="EMBL" id="RZIJ01000016">
    <property type="protein sequence ID" value="RUQ67823.1"/>
    <property type="molecule type" value="Genomic_DNA"/>
</dbReference>
<feature type="transmembrane region" description="Helical" evidence="9">
    <location>
        <begin position="127"/>
        <end position="148"/>
    </location>
</feature>
<keyword evidence="5 9" id="KW-0812">Transmembrane</keyword>
<keyword evidence="3" id="KW-1003">Cell membrane</keyword>
<comment type="caution">
    <text evidence="11">The sequence shown here is derived from an EMBL/GenBank/DDBJ whole genome shotgun (WGS) entry which is preliminary data.</text>
</comment>
<keyword evidence="2 9" id="KW-0813">Transport</keyword>
<reference evidence="11 12" key="1">
    <citation type="submission" date="2018-12" db="EMBL/GenBank/DDBJ databases">
        <authorList>
            <person name="Yang Y."/>
        </authorList>
    </citation>
    <scope>NUCLEOTIDE SEQUENCE [LARGE SCALE GENOMIC DNA]</scope>
    <source>
        <strain evidence="11 12">GSF71</strain>
    </source>
</reference>
<keyword evidence="6 9" id="KW-1133">Transmembrane helix</keyword>
<gene>
    <name evidence="11" type="ORF">EJ913_19330</name>
</gene>
<keyword evidence="12" id="KW-1185">Reference proteome</keyword>
<comment type="subunit">
    <text evidence="9">The complex comprises the extracytoplasmic solute receptor protein and the two transmembrane proteins.</text>
</comment>
<proteinExistence type="inferred from homology"/>
<evidence type="ECO:0000256" key="1">
    <source>
        <dbReference type="ARBA" id="ARBA00004429"/>
    </source>
</evidence>
<dbReference type="GO" id="GO:0015740">
    <property type="term" value="P:C4-dicarboxylate transport"/>
    <property type="evidence" value="ECO:0007669"/>
    <property type="project" value="TreeGrafter"/>
</dbReference>
<protein>
    <recommendedName>
        <fullName evidence="9">TRAP transporter small permease protein</fullName>
    </recommendedName>
</protein>
<keyword evidence="4 9" id="KW-0997">Cell inner membrane</keyword>
<evidence type="ECO:0000313" key="12">
    <source>
        <dbReference type="Proteomes" id="UP000280346"/>
    </source>
</evidence>
<evidence type="ECO:0000256" key="9">
    <source>
        <dbReference type="RuleBase" id="RU369079"/>
    </source>
</evidence>